<keyword evidence="1" id="KW-1133">Transmembrane helix</keyword>
<dbReference type="InterPro" id="IPR058486">
    <property type="entry name" value="DUF8173"/>
</dbReference>
<dbReference type="Pfam" id="PF26514">
    <property type="entry name" value="DUF8173"/>
    <property type="match status" value="1"/>
</dbReference>
<proteinExistence type="predicted"/>
<sequence>MDPIVLPLQQIDPYGFQQTLGVGGRAAGAFLGTLIVGALVLAFADSYLERLIDVVREEPLPSFLWGIGTLVVLACVTFLLVITIVGILVAIPLLLVAFAVYYVGNVIVYVYLGGRAADGLGWETTRWGHLLVGALGAGIVAAVPAVGGLASFVISAIGVGAIVHTWYRSRES</sequence>
<evidence type="ECO:0000256" key="1">
    <source>
        <dbReference type="SAM" id="Phobius"/>
    </source>
</evidence>
<feature type="transmembrane region" description="Helical" evidence="1">
    <location>
        <begin position="124"/>
        <end position="143"/>
    </location>
</feature>
<gene>
    <name evidence="3" type="ORF">GCM10009066_28000</name>
</gene>
<evidence type="ECO:0000313" key="3">
    <source>
        <dbReference type="EMBL" id="GAA0313285.1"/>
    </source>
</evidence>
<dbReference type="EMBL" id="BAAABL010000092">
    <property type="protein sequence ID" value="GAA0313285.1"/>
    <property type="molecule type" value="Genomic_DNA"/>
</dbReference>
<feature type="transmembrane region" description="Helical" evidence="1">
    <location>
        <begin position="60"/>
        <end position="85"/>
    </location>
</feature>
<feature type="transmembrane region" description="Helical" evidence="1">
    <location>
        <begin position="26"/>
        <end position="48"/>
    </location>
</feature>
<dbReference type="AlphaFoldDB" id="A0AAV3SBB8"/>
<accession>A0AAV3SBB8</accession>
<dbReference type="RefSeq" id="WP_211312866.1">
    <property type="nucleotide sequence ID" value="NZ_BAAABL010000092.1"/>
</dbReference>
<keyword evidence="1" id="KW-0472">Membrane</keyword>
<reference evidence="3 4" key="1">
    <citation type="journal article" date="2019" name="Int. J. Syst. Evol. Microbiol.">
        <title>The Global Catalogue of Microorganisms (GCM) 10K type strain sequencing project: providing services to taxonomists for standard genome sequencing and annotation.</title>
        <authorList>
            <consortium name="The Broad Institute Genomics Platform"/>
            <consortium name="The Broad Institute Genome Sequencing Center for Infectious Disease"/>
            <person name="Wu L."/>
            <person name="Ma J."/>
        </authorList>
    </citation>
    <scope>NUCLEOTIDE SEQUENCE [LARGE SCALE GENOMIC DNA]</scope>
    <source>
        <strain evidence="3 4">JCM 16330</strain>
    </source>
</reference>
<dbReference type="Proteomes" id="UP001500837">
    <property type="component" value="Unassembled WGS sequence"/>
</dbReference>
<evidence type="ECO:0000313" key="4">
    <source>
        <dbReference type="Proteomes" id="UP001500837"/>
    </source>
</evidence>
<feature type="domain" description="DUF8173" evidence="2">
    <location>
        <begin position="18"/>
        <end position="167"/>
    </location>
</feature>
<evidence type="ECO:0000259" key="2">
    <source>
        <dbReference type="Pfam" id="PF26514"/>
    </source>
</evidence>
<comment type="caution">
    <text evidence="3">The sequence shown here is derived from an EMBL/GenBank/DDBJ whole genome shotgun (WGS) entry which is preliminary data.</text>
</comment>
<feature type="transmembrane region" description="Helical" evidence="1">
    <location>
        <begin position="91"/>
        <end position="112"/>
    </location>
</feature>
<keyword evidence="1" id="KW-0812">Transmembrane</keyword>
<organism evidence="3 4">
    <name type="scientific">Halarchaeum salinum</name>
    <dbReference type="NCBI Taxonomy" id="489912"/>
    <lineage>
        <taxon>Archaea</taxon>
        <taxon>Methanobacteriati</taxon>
        <taxon>Methanobacteriota</taxon>
        <taxon>Stenosarchaea group</taxon>
        <taxon>Halobacteria</taxon>
        <taxon>Halobacteriales</taxon>
        <taxon>Halobacteriaceae</taxon>
    </lineage>
</organism>
<protein>
    <recommendedName>
        <fullName evidence="2">DUF8173 domain-containing protein</fullName>
    </recommendedName>
</protein>
<name>A0AAV3SBB8_9EURY</name>
<keyword evidence="4" id="KW-1185">Reference proteome</keyword>